<dbReference type="GO" id="GO:0042795">
    <property type="term" value="P:snRNA transcription by RNA polymerase II"/>
    <property type="evidence" value="ECO:0007669"/>
    <property type="project" value="TreeGrafter"/>
</dbReference>
<dbReference type="InterPro" id="IPR022042">
    <property type="entry name" value="snRNA-activating_su3"/>
</dbReference>
<dbReference type="Pfam" id="PF12251">
    <property type="entry name" value="SNAPC3"/>
    <property type="match status" value="1"/>
</dbReference>
<sequence length="408" mass="46508">MEAAEEELQFQDHVSRLPFARGGPIFVPGVVGQLMSVSAFKADVLNELQSLQSELVNTGECNFEDELSVDELKVLTEEELVENALKDDVKDVACLDDSQLYLECSDDIVVDRCISEKENVCLTNSISECINLDHSIISNDSDTLAHESNDLGKKVKKKKGTKRGRRFDRDSRATDLEGIFFTKVDELAKIKQRQDEDKLAARLHSFSGNSKLSEGIVSSSQKLKKMKSLRFITRPVKVKSVKSQEYVPVQFPEMVLCLEIYDNQYKWRKDTFCNDLKDPSSIDYSKPIFDWLKNNNDEAVKKWDYILSGGLKKEQKKLLGDMKVSSLPNFRSVDMHKTRFSDLGGFRLGSSYLYCHQVRNAFFLSGQLQAQHSDQRHETDPSRRCSESGRVPTPYFYTTTTLQEMLSL</sequence>
<evidence type="ECO:0000256" key="5">
    <source>
        <dbReference type="ARBA" id="ARBA00023163"/>
    </source>
</evidence>
<dbReference type="GO" id="GO:0005634">
    <property type="term" value="C:nucleus"/>
    <property type="evidence" value="ECO:0007669"/>
    <property type="project" value="UniProtKB-SubCell"/>
</dbReference>
<organism evidence="7 8">
    <name type="scientific">Zingiber officinale</name>
    <name type="common">Ginger</name>
    <name type="synonym">Amomum zingiber</name>
    <dbReference type="NCBI Taxonomy" id="94328"/>
    <lineage>
        <taxon>Eukaryota</taxon>
        <taxon>Viridiplantae</taxon>
        <taxon>Streptophyta</taxon>
        <taxon>Embryophyta</taxon>
        <taxon>Tracheophyta</taxon>
        <taxon>Spermatophyta</taxon>
        <taxon>Magnoliopsida</taxon>
        <taxon>Liliopsida</taxon>
        <taxon>Zingiberales</taxon>
        <taxon>Zingiberaceae</taxon>
        <taxon>Zingiber</taxon>
    </lineage>
</organism>
<dbReference type="EMBL" id="JACMSC010000017">
    <property type="protein sequence ID" value="KAG6478244.1"/>
    <property type="molecule type" value="Genomic_DNA"/>
</dbReference>
<comment type="subcellular location">
    <subcellularLocation>
        <location evidence="1">Nucleus</location>
    </subcellularLocation>
</comment>
<dbReference type="AlphaFoldDB" id="A0A8J5KET0"/>
<dbReference type="GO" id="GO:0019185">
    <property type="term" value="C:snRNA-activating protein complex"/>
    <property type="evidence" value="ECO:0007669"/>
    <property type="project" value="TreeGrafter"/>
</dbReference>
<keyword evidence="3" id="KW-0805">Transcription regulation</keyword>
<dbReference type="GO" id="GO:0001006">
    <property type="term" value="F:RNA polymerase III type 3 promoter sequence-specific DNA binding"/>
    <property type="evidence" value="ECO:0007669"/>
    <property type="project" value="TreeGrafter"/>
</dbReference>
<name>A0A8J5KET0_ZINOF</name>
<comment type="similarity">
    <text evidence="2">Belongs to the SNAPC3/SRD2 family.</text>
</comment>
<comment type="caution">
    <text evidence="7">The sequence shown here is derived from an EMBL/GenBank/DDBJ whole genome shotgun (WGS) entry which is preliminary data.</text>
</comment>
<evidence type="ECO:0000256" key="2">
    <source>
        <dbReference type="ARBA" id="ARBA00010410"/>
    </source>
</evidence>
<proteinExistence type="inferred from homology"/>
<dbReference type="Proteomes" id="UP000734854">
    <property type="component" value="Unassembled WGS sequence"/>
</dbReference>
<keyword evidence="5" id="KW-0804">Transcription</keyword>
<keyword evidence="8" id="KW-1185">Reference proteome</keyword>
<gene>
    <name evidence="7" type="ORF">ZIOFF_061679</name>
</gene>
<dbReference type="GO" id="GO:0003681">
    <property type="term" value="F:bent DNA binding"/>
    <property type="evidence" value="ECO:0007669"/>
    <property type="project" value="TreeGrafter"/>
</dbReference>
<dbReference type="GO" id="GO:0000978">
    <property type="term" value="F:RNA polymerase II cis-regulatory region sequence-specific DNA binding"/>
    <property type="evidence" value="ECO:0007669"/>
    <property type="project" value="TreeGrafter"/>
</dbReference>
<evidence type="ECO:0000256" key="3">
    <source>
        <dbReference type="ARBA" id="ARBA00023015"/>
    </source>
</evidence>
<reference evidence="7 8" key="1">
    <citation type="submission" date="2020-08" db="EMBL/GenBank/DDBJ databases">
        <title>Plant Genome Project.</title>
        <authorList>
            <person name="Zhang R.-G."/>
        </authorList>
    </citation>
    <scope>NUCLEOTIDE SEQUENCE [LARGE SCALE GENOMIC DNA]</scope>
    <source>
        <tissue evidence="7">Rhizome</tissue>
    </source>
</reference>
<evidence type="ECO:0000256" key="4">
    <source>
        <dbReference type="ARBA" id="ARBA00023125"/>
    </source>
</evidence>
<dbReference type="GO" id="GO:0042796">
    <property type="term" value="P:snRNA transcription by RNA polymerase III"/>
    <property type="evidence" value="ECO:0007669"/>
    <property type="project" value="TreeGrafter"/>
</dbReference>
<keyword evidence="4" id="KW-0238">DNA-binding</keyword>
<dbReference type="PANTHER" id="PTHR13421:SF16">
    <property type="entry name" value="SNRNA-ACTIVATING PROTEIN COMPLEX SUBUNIT 3"/>
    <property type="match status" value="1"/>
</dbReference>
<keyword evidence="6" id="KW-0539">Nucleus</keyword>
<evidence type="ECO:0000313" key="8">
    <source>
        <dbReference type="Proteomes" id="UP000734854"/>
    </source>
</evidence>
<dbReference type="PANTHER" id="PTHR13421">
    <property type="entry name" value="SNRNA-ACTIVATING PROTEIN COMPLEX SUBUNIT 3"/>
    <property type="match status" value="1"/>
</dbReference>
<accession>A0A8J5KET0</accession>
<evidence type="ECO:0000256" key="6">
    <source>
        <dbReference type="ARBA" id="ARBA00023242"/>
    </source>
</evidence>
<evidence type="ECO:0000256" key="1">
    <source>
        <dbReference type="ARBA" id="ARBA00004123"/>
    </source>
</evidence>
<protein>
    <submittedName>
        <fullName evidence="7">Uncharacterized protein</fullName>
    </submittedName>
</protein>
<dbReference type="GO" id="GO:0001046">
    <property type="term" value="F:core promoter sequence-specific DNA binding"/>
    <property type="evidence" value="ECO:0007669"/>
    <property type="project" value="TreeGrafter"/>
</dbReference>
<evidence type="ECO:0000313" key="7">
    <source>
        <dbReference type="EMBL" id="KAG6478244.1"/>
    </source>
</evidence>